<dbReference type="AlphaFoldDB" id="A0A9N9IZV0"/>
<name>A0A9N9IZV0_9GLOM</name>
<sequence>QVNLISSNALGGLTSLVEFTTSLIFTVGQEYCDLCLLRVYLINYFEAFNAKPLIPVRYTYSRKNYLSAINNSIDQIQQLHNLLFCKEQAYLTIILRLILLLILISLNESKFAQNILNLFKHIISKYDIFSIKIKKYFKEDDFTSLEIILHNNLKEKFCDSLVI</sequence>
<proteinExistence type="predicted"/>
<dbReference type="EMBL" id="CAJVPQ010019197">
    <property type="protein sequence ID" value="CAG8753402.1"/>
    <property type="molecule type" value="Genomic_DNA"/>
</dbReference>
<accession>A0A9N9IZV0</accession>
<feature type="non-terminal residue" evidence="1">
    <location>
        <position position="1"/>
    </location>
</feature>
<feature type="non-terminal residue" evidence="1">
    <location>
        <position position="163"/>
    </location>
</feature>
<organism evidence="1 2">
    <name type="scientific">Funneliformis caledonium</name>
    <dbReference type="NCBI Taxonomy" id="1117310"/>
    <lineage>
        <taxon>Eukaryota</taxon>
        <taxon>Fungi</taxon>
        <taxon>Fungi incertae sedis</taxon>
        <taxon>Mucoromycota</taxon>
        <taxon>Glomeromycotina</taxon>
        <taxon>Glomeromycetes</taxon>
        <taxon>Glomerales</taxon>
        <taxon>Glomeraceae</taxon>
        <taxon>Funneliformis</taxon>
    </lineage>
</organism>
<dbReference type="Proteomes" id="UP000789570">
    <property type="component" value="Unassembled WGS sequence"/>
</dbReference>
<evidence type="ECO:0000313" key="2">
    <source>
        <dbReference type="Proteomes" id="UP000789570"/>
    </source>
</evidence>
<protein>
    <submittedName>
        <fullName evidence="1">15759_t:CDS:1</fullName>
    </submittedName>
</protein>
<comment type="caution">
    <text evidence="1">The sequence shown here is derived from an EMBL/GenBank/DDBJ whole genome shotgun (WGS) entry which is preliminary data.</text>
</comment>
<evidence type="ECO:0000313" key="1">
    <source>
        <dbReference type="EMBL" id="CAG8753402.1"/>
    </source>
</evidence>
<gene>
    <name evidence="1" type="ORF">FCALED_LOCUS16446</name>
</gene>
<keyword evidence="2" id="KW-1185">Reference proteome</keyword>
<dbReference type="OrthoDB" id="2392009at2759"/>
<reference evidence="1" key="1">
    <citation type="submission" date="2021-06" db="EMBL/GenBank/DDBJ databases">
        <authorList>
            <person name="Kallberg Y."/>
            <person name="Tangrot J."/>
            <person name="Rosling A."/>
        </authorList>
    </citation>
    <scope>NUCLEOTIDE SEQUENCE</scope>
    <source>
        <strain evidence="1">UK204</strain>
    </source>
</reference>